<evidence type="ECO:0000256" key="6">
    <source>
        <dbReference type="ARBA" id="ARBA00040494"/>
    </source>
</evidence>
<keyword evidence="3" id="KW-0963">Cytoplasm</keyword>
<gene>
    <name evidence="7" type="primary">sctL</name>
    <name evidence="7" type="ORF">WH297_17470</name>
</gene>
<keyword evidence="8" id="KW-1185">Reference proteome</keyword>
<evidence type="ECO:0000313" key="8">
    <source>
        <dbReference type="Proteomes" id="UP001375812"/>
    </source>
</evidence>
<dbReference type="Pfam" id="PF06635">
    <property type="entry name" value="T3SS_SCTL"/>
    <property type="match status" value="1"/>
</dbReference>
<protein>
    <recommendedName>
        <fullName evidence="6">Type 3 secretion system stator protein</fullName>
    </recommendedName>
</protein>
<dbReference type="InterPro" id="IPR051472">
    <property type="entry name" value="T3SS_Stator/FliH"/>
</dbReference>
<evidence type="ECO:0000256" key="2">
    <source>
        <dbReference type="ARBA" id="ARBA00022448"/>
    </source>
</evidence>
<dbReference type="PANTHER" id="PTHR34982:SF1">
    <property type="entry name" value="FLAGELLAR ASSEMBLY PROTEIN FLIH"/>
    <property type="match status" value="1"/>
</dbReference>
<dbReference type="Proteomes" id="UP001375812">
    <property type="component" value="Unassembled WGS sequence"/>
</dbReference>
<dbReference type="EMBL" id="JBBGZH010000002">
    <property type="protein sequence ID" value="MEJ5021505.1"/>
    <property type="molecule type" value="Genomic_DNA"/>
</dbReference>
<evidence type="ECO:0000256" key="3">
    <source>
        <dbReference type="ARBA" id="ARBA00022490"/>
    </source>
</evidence>
<proteinExistence type="inferred from homology"/>
<accession>A0ABU8PIW7</accession>
<dbReference type="InterPro" id="IPR012842">
    <property type="entry name" value="T3SS_SctL/SctL2"/>
</dbReference>
<keyword evidence="2" id="KW-0813">Transport</keyword>
<reference evidence="7 8" key="1">
    <citation type="submission" date="2023-12" db="EMBL/GenBank/DDBJ databases">
        <title>Gut-associated functions are favored during microbiome assembly across C. elegans life.</title>
        <authorList>
            <person name="Zimmermann J."/>
        </authorList>
    </citation>
    <scope>NUCLEOTIDE SEQUENCE [LARGE SCALE GENOMIC DNA]</scope>
    <source>
        <strain evidence="7 8">MYb71</strain>
    </source>
</reference>
<comment type="similarity">
    <text evidence="5">Belongs to the SctL stator family.</text>
</comment>
<sequence>MTSSTAPVKFSNGPTGRIIKASSARVWLEGYNLLQSAKAAAEEQQAAARKAYGDSYAQGYEDGYSEGQKAATRLIQTTTIKVDRYLGSLENEITSLALDIVTRVLGAFDTGNLLAQTARQALVDLRRSKYVKIAVNPAMEQAVRRELADLMANEEMPFEIHGDPELADDACILSSDLAVIDATLRVQLEAIRTNLLTPDATFSRTGHE</sequence>
<dbReference type="PANTHER" id="PTHR34982">
    <property type="entry name" value="YOP PROTEINS TRANSLOCATION PROTEIN L"/>
    <property type="match status" value="1"/>
</dbReference>
<organism evidence="7 8">
    <name type="scientific">Ochrobactrum vermis</name>
    <dbReference type="NCBI Taxonomy" id="1827297"/>
    <lineage>
        <taxon>Bacteria</taxon>
        <taxon>Pseudomonadati</taxon>
        <taxon>Pseudomonadota</taxon>
        <taxon>Alphaproteobacteria</taxon>
        <taxon>Hyphomicrobiales</taxon>
        <taxon>Brucellaceae</taxon>
        <taxon>Brucella/Ochrobactrum group</taxon>
        <taxon>Ochrobactrum</taxon>
    </lineage>
</organism>
<comment type="caution">
    <text evidence="7">The sequence shown here is derived from an EMBL/GenBank/DDBJ whole genome shotgun (WGS) entry which is preliminary data.</text>
</comment>
<name>A0ABU8PIW7_9HYPH</name>
<evidence type="ECO:0000256" key="4">
    <source>
        <dbReference type="ARBA" id="ARBA00022927"/>
    </source>
</evidence>
<dbReference type="InterPro" id="IPR010586">
    <property type="entry name" value="T3SS_stator_protein"/>
</dbReference>
<evidence type="ECO:0000256" key="1">
    <source>
        <dbReference type="ARBA" id="ARBA00004496"/>
    </source>
</evidence>
<evidence type="ECO:0000256" key="5">
    <source>
        <dbReference type="ARBA" id="ARBA00024335"/>
    </source>
</evidence>
<dbReference type="NCBIfam" id="TIGR02499">
    <property type="entry name" value="HrpE_YscL_not"/>
    <property type="match status" value="1"/>
</dbReference>
<comment type="subcellular location">
    <subcellularLocation>
        <location evidence="1">Cytoplasm</location>
    </subcellularLocation>
</comment>
<evidence type="ECO:0000313" key="7">
    <source>
        <dbReference type="EMBL" id="MEJ5021505.1"/>
    </source>
</evidence>
<keyword evidence="4" id="KW-0653">Protein transport</keyword>
<dbReference type="RefSeq" id="WP_105543940.1">
    <property type="nucleotide sequence ID" value="NZ_JBBGZH010000002.1"/>
</dbReference>